<evidence type="ECO:0000313" key="3">
    <source>
        <dbReference type="EMBL" id="KAK3052511.1"/>
    </source>
</evidence>
<dbReference type="EMBL" id="JAWDJX010000020">
    <property type="protein sequence ID" value="KAK3052511.1"/>
    <property type="molecule type" value="Genomic_DNA"/>
</dbReference>
<accession>A0AAJ0DEP2</accession>
<feature type="chain" id="PRO_5042501474" evidence="2">
    <location>
        <begin position="26"/>
        <end position="162"/>
    </location>
</feature>
<name>A0AAJ0DEP2_9PEZI</name>
<evidence type="ECO:0000313" key="4">
    <source>
        <dbReference type="Proteomes" id="UP001271007"/>
    </source>
</evidence>
<keyword evidence="2" id="KW-0732">Signal</keyword>
<comment type="caution">
    <text evidence="3">The sequence shown here is derived from an EMBL/GenBank/DDBJ whole genome shotgun (WGS) entry which is preliminary data.</text>
</comment>
<feature type="signal peptide" evidence="2">
    <location>
        <begin position="1"/>
        <end position="25"/>
    </location>
</feature>
<dbReference type="Proteomes" id="UP001271007">
    <property type="component" value="Unassembled WGS sequence"/>
</dbReference>
<evidence type="ECO:0000256" key="1">
    <source>
        <dbReference type="SAM" id="MobiDB-lite"/>
    </source>
</evidence>
<feature type="region of interest" description="Disordered" evidence="1">
    <location>
        <begin position="102"/>
        <end position="128"/>
    </location>
</feature>
<reference evidence="3" key="1">
    <citation type="submission" date="2023-04" db="EMBL/GenBank/DDBJ databases">
        <title>Black Yeasts Isolated from many extreme environments.</title>
        <authorList>
            <person name="Coleine C."/>
            <person name="Stajich J.E."/>
            <person name="Selbmann L."/>
        </authorList>
    </citation>
    <scope>NUCLEOTIDE SEQUENCE</scope>
    <source>
        <strain evidence="3">CCFEE 5312</strain>
    </source>
</reference>
<evidence type="ECO:0000256" key="2">
    <source>
        <dbReference type="SAM" id="SignalP"/>
    </source>
</evidence>
<gene>
    <name evidence="3" type="ORF">LTR09_006365</name>
</gene>
<protein>
    <submittedName>
        <fullName evidence="3">Uncharacterized protein</fullName>
    </submittedName>
</protein>
<sequence>MSWSPFRLDALRLVTLLGADEVARAIGSWMHNSLTDYLPVLGAFKVVSDQIAAFEPGFSLYNISDGIWLTELAPWFTRWLAIHMNWNYTVLYWDVEEKESRERSKSHHAGASDELKPPSQPSSSSSKMDRFGAMLVGLVLNFGLLAVAPPKQTGTALQTPER</sequence>
<dbReference type="AlphaFoldDB" id="A0AAJ0DEP2"/>
<organism evidence="3 4">
    <name type="scientific">Extremus antarcticus</name>
    <dbReference type="NCBI Taxonomy" id="702011"/>
    <lineage>
        <taxon>Eukaryota</taxon>
        <taxon>Fungi</taxon>
        <taxon>Dikarya</taxon>
        <taxon>Ascomycota</taxon>
        <taxon>Pezizomycotina</taxon>
        <taxon>Dothideomycetes</taxon>
        <taxon>Dothideomycetidae</taxon>
        <taxon>Mycosphaerellales</taxon>
        <taxon>Extremaceae</taxon>
        <taxon>Extremus</taxon>
    </lineage>
</organism>
<proteinExistence type="predicted"/>
<keyword evidence="4" id="KW-1185">Reference proteome</keyword>